<dbReference type="InterPro" id="IPR016181">
    <property type="entry name" value="Acyl_CoA_acyltransferase"/>
</dbReference>
<keyword evidence="4" id="KW-1185">Reference proteome</keyword>
<accession>A0ABV6RAV1</accession>
<gene>
    <name evidence="3" type="ORF">ACFFF6_09145</name>
</gene>
<dbReference type="PANTHER" id="PTHR31435">
    <property type="entry name" value="PROTEIN NATD1"/>
    <property type="match status" value="1"/>
</dbReference>
<dbReference type="SUPFAM" id="SSF55729">
    <property type="entry name" value="Acyl-CoA N-acyltransferases (Nat)"/>
    <property type="match status" value="1"/>
</dbReference>
<dbReference type="GO" id="GO:0016746">
    <property type="term" value="F:acyltransferase activity"/>
    <property type="evidence" value="ECO:0007669"/>
    <property type="project" value="UniProtKB-KW"/>
</dbReference>
<keyword evidence="3" id="KW-0808">Transferase</keyword>
<dbReference type="Gene3D" id="3.40.630.30">
    <property type="match status" value="1"/>
</dbReference>
<evidence type="ECO:0000256" key="1">
    <source>
        <dbReference type="SAM" id="MobiDB-lite"/>
    </source>
</evidence>
<feature type="region of interest" description="Disordered" evidence="1">
    <location>
        <begin position="1"/>
        <end position="23"/>
    </location>
</feature>
<organism evidence="3 4">
    <name type="scientific">Brachybacterium hainanense</name>
    <dbReference type="NCBI Taxonomy" id="1541174"/>
    <lineage>
        <taxon>Bacteria</taxon>
        <taxon>Bacillati</taxon>
        <taxon>Actinomycetota</taxon>
        <taxon>Actinomycetes</taxon>
        <taxon>Micrococcales</taxon>
        <taxon>Dermabacteraceae</taxon>
        <taxon>Brachybacterium</taxon>
    </lineage>
</organism>
<name>A0ABV6RAV1_9MICO</name>
<proteinExistence type="predicted"/>
<sequence>METTSSTTSGGAGQEADRLLHDPDRDRYELLRGQQVLAVLGYVDEEAPGPPPARRIRDLRSTIVDPEHTGDGLGSALVRFALDDIRASGLHVVATCWFAAGWIARHEEYADLLASSAGTTAGDEGPGPDEGTAP</sequence>
<comment type="caution">
    <text evidence="3">The sequence shown here is derived from an EMBL/GenBank/DDBJ whole genome shotgun (WGS) entry which is preliminary data.</text>
</comment>
<dbReference type="Proteomes" id="UP001589793">
    <property type="component" value="Unassembled WGS sequence"/>
</dbReference>
<dbReference type="PROSITE" id="PS51729">
    <property type="entry name" value="GNAT_YJDJ"/>
    <property type="match status" value="1"/>
</dbReference>
<keyword evidence="3" id="KW-0012">Acyltransferase</keyword>
<protein>
    <submittedName>
        <fullName evidence="3">GNAT family N-acetyltransferase</fullName>
        <ecNumber evidence="3">2.3.1.-</ecNumber>
    </submittedName>
</protein>
<dbReference type="InterPro" id="IPR045057">
    <property type="entry name" value="Gcn5-rel_NAT"/>
</dbReference>
<dbReference type="PANTHER" id="PTHR31435:SF10">
    <property type="entry name" value="BSR4717 PROTEIN"/>
    <property type="match status" value="1"/>
</dbReference>
<evidence type="ECO:0000313" key="4">
    <source>
        <dbReference type="Proteomes" id="UP001589793"/>
    </source>
</evidence>
<dbReference type="EC" id="2.3.1.-" evidence="3"/>
<evidence type="ECO:0000313" key="3">
    <source>
        <dbReference type="EMBL" id="MFC0674119.1"/>
    </source>
</evidence>
<dbReference type="Pfam" id="PF14542">
    <property type="entry name" value="Acetyltransf_CG"/>
    <property type="match status" value="1"/>
</dbReference>
<evidence type="ECO:0000259" key="2">
    <source>
        <dbReference type="PROSITE" id="PS51729"/>
    </source>
</evidence>
<dbReference type="EMBL" id="JBHLSV010000009">
    <property type="protein sequence ID" value="MFC0674119.1"/>
    <property type="molecule type" value="Genomic_DNA"/>
</dbReference>
<reference evidence="3 4" key="1">
    <citation type="submission" date="2024-09" db="EMBL/GenBank/DDBJ databases">
        <authorList>
            <person name="Sun Q."/>
            <person name="Mori K."/>
        </authorList>
    </citation>
    <scope>NUCLEOTIDE SEQUENCE [LARGE SCALE GENOMIC DNA]</scope>
    <source>
        <strain evidence="3 4">CICC 10874</strain>
    </source>
</reference>
<dbReference type="CDD" id="cd04301">
    <property type="entry name" value="NAT_SF"/>
    <property type="match status" value="1"/>
</dbReference>
<dbReference type="InterPro" id="IPR031165">
    <property type="entry name" value="GNAT_YJDJ"/>
</dbReference>
<feature type="domain" description="N-acetyltransferase" evidence="2">
    <location>
        <begin position="20"/>
        <end position="114"/>
    </location>
</feature>
<dbReference type="RefSeq" id="WP_376980053.1">
    <property type="nucleotide sequence ID" value="NZ_JBHLSV010000009.1"/>
</dbReference>